<reference evidence="3 4" key="2">
    <citation type="submission" date="2017-12" db="EMBL/GenBank/DDBJ databases">
        <title>Genome sequence of Rhizobium sullae HCNT1 isolated from Sulla coronaria nodules and featuring peculiar denitrification phenotypes.</title>
        <authorList>
            <person name="De Diego-Diaz B."/>
            <person name="Treu L."/>
            <person name="Campanaro S."/>
            <person name="Da Silva Duarte V."/>
            <person name="Basaglia M."/>
            <person name="Favaro L."/>
            <person name="Casella S."/>
            <person name="Squartini A."/>
        </authorList>
    </citation>
    <scope>NUCLEOTIDE SEQUENCE [LARGE SCALE GENOMIC DNA]</scope>
    <source>
        <strain evidence="3 4">HCNT1</strain>
    </source>
</reference>
<dbReference type="InterPro" id="IPR014158">
    <property type="entry name" value="T4SS_VirB5"/>
</dbReference>
<feature type="coiled-coil region" evidence="1">
    <location>
        <begin position="36"/>
        <end position="70"/>
    </location>
</feature>
<keyword evidence="1" id="KW-0175">Coiled coil</keyword>
<dbReference type="InterPro" id="IPR023220">
    <property type="entry name" value="T4SS_VirB5-domain"/>
</dbReference>
<dbReference type="Gene3D" id="1.20.58.430">
    <property type="entry name" value="Type IV secretion system, VirB5-domain"/>
    <property type="match status" value="1"/>
</dbReference>
<sequence length="233" mass="25687">MRQRKRARFSLMTAATVLPTAMASAQGIPVIDQTAIVKQIESITQLKSQLDTLNQQLRQAEQLYGSLNKITNMADVAGLLNDPSIRKALPQDFNAIEGLFKGAGTGAFGNSASKFLEHNSTYRTDANDFYAQELQRAQKQNAGQMSLGQHIYDAATKRVEGIDQLRQQISSAAGAKDIADLQARLQAETAFLQTDVLRMQGLQMVQQAQVQVDDQRKAEDWRSRMDAMGAALK</sequence>
<evidence type="ECO:0000313" key="4">
    <source>
        <dbReference type="Proteomes" id="UP000232164"/>
    </source>
</evidence>
<feature type="chain" id="PRO_5014696373" evidence="2">
    <location>
        <begin position="26"/>
        <end position="233"/>
    </location>
</feature>
<evidence type="ECO:0000256" key="2">
    <source>
        <dbReference type="SAM" id="SignalP"/>
    </source>
</evidence>
<organism evidence="3 4">
    <name type="scientific">Rhizobium sullae</name>
    <name type="common">Rhizobium hedysari</name>
    <dbReference type="NCBI Taxonomy" id="50338"/>
    <lineage>
        <taxon>Bacteria</taxon>
        <taxon>Pseudomonadati</taxon>
        <taxon>Pseudomonadota</taxon>
        <taxon>Alphaproteobacteria</taxon>
        <taxon>Hyphomicrobiales</taxon>
        <taxon>Rhizobiaceae</taxon>
        <taxon>Rhizobium/Agrobacterium group</taxon>
        <taxon>Rhizobium</taxon>
    </lineage>
</organism>
<dbReference type="Pfam" id="PF07996">
    <property type="entry name" value="T4SS"/>
    <property type="match status" value="1"/>
</dbReference>
<dbReference type="AlphaFoldDB" id="A0A2N0D8C4"/>
<name>A0A2N0D8C4_RHISU</name>
<evidence type="ECO:0000256" key="1">
    <source>
        <dbReference type="SAM" id="Coils"/>
    </source>
</evidence>
<dbReference type="SUPFAM" id="SSF101082">
    <property type="entry name" value="Typo IV secretion system protein TraC"/>
    <property type="match status" value="1"/>
</dbReference>
<evidence type="ECO:0000313" key="3">
    <source>
        <dbReference type="EMBL" id="PKA42354.1"/>
    </source>
</evidence>
<accession>A0A2N0D8C4</accession>
<comment type="caution">
    <text evidence="3">The sequence shown here is derived from an EMBL/GenBank/DDBJ whole genome shotgun (WGS) entry which is preliminary data.</text>
</comment>
<dbReference type="CDD" id="cd14262">
    <property type="entry name" value="VirB5_like"/>
    <property type="match status" value="1"/>
</dbReference>
<protein>
    <submittedName>
        <fullName evidence="3">P-type DNA transfer protein VirB5</fullName>
    </submittedName>
</protein>
<feature type="signal peptide" evidence="2">
    <location>
        <begin position="1"/>
        <end position="25"/>
    </location>
</feature>
<gene>
    <name evidence="3" type="primary">virB5</name>
    <name evidence="3" type="ORF">CWR43_17620</name>
</gene>
<dbReference type="NCBIfam" id="TIGR02791">
    <property type="entry name" value="VirB5"/>
    <property type="match status" value="1"/>
</dbReference>
<reference evidence="3 4" key="1">
    <citation type="submission" date="2017-11" db="EMBL/GenBank/DDBJ databases">
        <authorList>
            <person name="Han C.G."/>
        </authorList>
    </citation>
    <scope>NUCLEOTIDE SEQUENCE [LARGE SCALE GENOMIC DNA]</scope>
    <source>
        <strain evidence="3 4">HCNT1</strain>
    </source>
</reference>
<dbReference type="Proteomes" id="UP000232164">
    <property type="component" value="Unassembled WGS sequence"/>
</dbReference>
<dbReference type="STRING" id="1041146.GCA_000427985_03768"/>
<keyword evidence="2" id="KW-0732">Signal</keyword>
<dbReference type="EMBL" id="PIQN01000012">
    <property type="protein sequence ID" value="PKA42354.1"/>
    <property type="molecule type" value="Genomic_DNA"/>
</dbReference>
<proteinExistence type="predicted"/>